<sequence length="369" mass="41174">MKRTASDVGDRAAKVARIDGHALVFPVPSVRDFLASTTSRKRFTKPVQVGGFSKYPDGRVKFDQSLLKSLRNAAPLHSDLLAGMDTYTEPHNTAPLEHVIAAALPEHRRLHDHATCSPPPLSKHHVVTYRNNLNKIMGTPYNTNSPYSMQVQRTQGCIYLNVVLSDLAPSRLPASFTQLQAAYAGRRYEELTSKTASPRGGEYCGVFSVSLGQTKLLIGAELDGIDDSGDISNLYIELKTFRALATSKDRFTFERYKLLAFWIQSYVVGVPLIRVGFRDDSFRLVKEQTFQTTGLPRYGEKYWNPTVCINFANSFLTWLAEQALDDQVVYLIEYDPRNKCIQLTPSTAPLFVSTPLVVESHDDGAPGQH</sequence>
<accession>A0A024TM30</accession>
<dbReference type="EMBL" id="KI913984">
    <property type="protein sequence ID" value="ETV94686.1"/>
    <property type="molecule type" value="Genomic_DNA"/>
</dbReference>
<dbReference type="GO" id="GO:0003723">
    <property type="term" value="F:RNA binding"/>
    <property type="evidence" value="ECO:0007669"/>
    <property type="project" value="UniProtKB-KW"/>
</dbReference>
<organism evidence="4">
    <name type="scientific">Aphanomyces invadans</name>
    <dbReference type="NCBI Taxonomy" id="157072"/>
    <lineage>
        <taxon>Eukaryota</taxon>
        <taxon>Sar</taxon>
        <taxon>Stramenopiles</taxon>
        <taxon>Oomycota</taxon>
        <taxon>Saprolegniomycetes</taxon>
        <taxon>Saprolegniales</taxon>
        <taxon>Verrucalvaceae</taxon>
        <taxon>Aphanomyces</taxon>
    </lineage>
</organism>
<dbReference type="GO" id="GO:0110155">
    <property type="term" value="P:NAD-cap decapping"/>
    <property type="evidence" value="ECO:0007669"/>
    <property type="project" value="TreeGrafter"/>
</dbReference>
<reference evidence="4" key="1">
    <citation type="submission" date="2013-12" db="EMBL/GenBank/DDBJ databases">
        <title>The Genome Sequence of Aphanomyces invadans NJM9701.</title>
        <authorList>
            <consortium name="The Broad Institute Genomics Platform"/>
            <person name="Russ C."/>
            <person name="Tyler B."/>
            <person name="van West P."/>
            <person name="Dieguez-Uribeondo J."/>
            <person name="Young S.K."/>
            <person name="Zeng Q."/>
            <person name="Gargeya S."/>
            <person name="Fitzgerald M."/>
            <person name="Abouelleil A."/>
            <person name="Alvarado L."/>
            <person name="Chapman S.B."/>
            <person name="Gainer-Dewar J."/>
            <person name="Goldberg J."/>
            <person name="Griggs A."/>
            <person name="Gujja S."/>
            <person name="Hansen M."/>
            <person name="Howarth C."/>
            <person name="Imamovic A."/>
            <person name="Ireland A."/>
            <person name="Larimer J."/>
            <person name="McCowan C."/>
            <person name="Murphy C."/>
            <person name="Pearson M."/>
            <person name="Poon T.W."/>
            <person name="Priest M."/>
            <person name="Roberts A."/>
            <person name="Saif S."/>
            <person name="Shea T."/>
            <person name="Sykes S."/>
            <person name="Wortman J."/>
            <person name="Nusbaum C."/>
            <person name="Birren B."/>
        </authorList>
    </citation>
    <scope>NUCLEOTIDE SEQUENCE [LARGE SCALE GENOMIC DNA]</scope>
    <source>
        <strain evidence="4">NJM9701</strain>
    </source>
</reference>
<proteinExistence type="inferred from homology"/>
<dbReference type="AlphaFoldDB" id="A0A024TM30"/>
<keyword evidence="2" id="KW-0694">RNA-binding</keyword>
<comment type="cofactor">
    <cofactor evidence="2">
        <name>a divalent metal cation</name>
        <dbReference type="ChEBI" id="CHEBI:60240"/>
    </cofactor>
</comment>
<keyword evidence="2" id="KW-0378">Hydrolase</keyword>
<dbReference type="EC" id="3.6.1.-" evidence="2"/>
<comment type="similarity">
    <text evidence="1 2">Belongs to the DXO/Dom3Z family.</text>
</comment>
<dbReference type="RefSeq" id="XP_008876631.1">
    <property type="nucleotide sequence ID" value="XM_008878409.1"/>
</dbReference>
<dbReference type="GO" id="GO:0005634">
    <property type="term" value="C:nucleus"/>
    <property type="evidence" value="ECO:0007669"/>
    <property type="project" value="UniProtKB-SubCell"/>
</dbReference>
<keyword evidence="2" id="KW-0479">Metal-binding</keyword>
<keyword evidence="2" id="KW-0540">Nuclease</keyword>
<dbReference type="OrthoDB" id="5853397at2759"/>
<dbReference type="STRING" id="157072.A0A024TM30"/>
<keyword evidence="2" id="KW-0539">Nucleus</keyword>
<dbReference type="PANTHER" id="PTHR12395">
    <property type="entry name" value="DOM-3 RELATED"/>
    <property type="match status" value="1"/>
</dbReference>
<evidence type="ECO:0000256" key="2">
    <source>
        <dbReference type="RuleBase" id="RU367113"/>
    </source>
</evidence>
<protein>
    <recommendedName>
        <fullName evidence="2">Decapping nuclease</fullName>
        <ecNumber evidence="2">3.6.1.-</ecNumber>
    </recommendedName>
</protein>
<keyword evidence="2" id="KW-0547">Nucleotide-binding</keyword>
<dbReference type="InterPro" id="IPR013961">
    <property type="entry name" value="RAI1"/>
</dbReference>
<dbReference type="InterPro" id="IPR039039">
    <property type="entry name" value="RAI1-like_fam"/>
</dbReference>
<evidence type="ECO:0000259" key="3">
    <source>
        <dbReference type="Pfam" id="PF08652"/>
    </source>
</evidence>
<feature type="domain" description="RAI1-like" evidence="3">
    <location>
        <begin position="45"/>
        <end position="344"/>
    </location>
</feature>
<dbReference type="Pfam" id="PF08652">
    <property type="entry name" value="RAI1"/>
    <property type="match status" value="1"/>
</dbReference>
<comment type="function">
    <text evidence="2">Decapping enzyme for NAD-capped RNAs: specifically hydrolyzes the nicotinamide adenine dinucleotide (NAD) cap from a subset of RNAs by removing the entire NAD moiety from the 5'-end of an NAD-capped RNA.</text>
</comment>
<dbReference type="VEuPathDB" id="FungiDB:H310_11666"/>
<gene>
    <name evidence="4" type="ORF">H310_11666</name>
</gene>
<dbReference type="GO" id="GO:0034353">
    <property type="term" value="F:mRNA 5'-diphosphatase activity"/>
    <property type="evidence" value="ECO:0007669"/>
    <property type="project" value="TreeGrafter"/>
</dbReference>
<dbReference type="GO" id="GO:0005829">
    <property type="term" value="C:cytosol"/>
    <property type="evidence" value="ECO:0007669"/>
    <property type="project" value="TreeGrafter"/>
</dbReference>
<comment type="subcellular location">
    <subcellularLocation>
        <location evidence="2">Nucleus</location>
    </subcellularLocation>
</comment>
<dbReference type="GeneID" id="20088716"/>
<evidence type="ECO:0000313" key="4">
    <source>
        <dbReference type="EMBL" id="ETV94686.1"/>
    </source>
</evidence>
<evidence type="ECO:0000256" key="1">
    <source>
        <dbReference type="ARBA" id="ARBA00006562"/>
    </source>
</evidence>
<dbReference type="PANTHER" id="PTHR12395:SF9">
    <property type="entry name" value="DECAPPING AND EXORIBONUCLEASE PROTEIN"/>
    <property type="match status" value="1"/>
</dbReference>
<dbReference type="GO" id="GO:0000166">
    <property type="term" value="F:nucleotide binding"/>
    <property type="evidence" value="ECO:0007669"/>
    <property type="project" value="UniProtKB-KW"/>
</dbReference>
<dbReference type="eggNOG" id="KOG1982">
    <property type="taxonomic scope" value="Eukaryota"/>
</dbReference>
<dbReference type="GO" id="GO:0000956">
    <property type="term" value="P:nuclear-transcribed mRNA catabolic process"/>
    <property type="evidence" value="ECO:0007669"/>
    <property type="project" value="TreeGrafter"/>
</dbReference>
<dbReference type="GO" id="GO:0004518">
    <property type="term" value="F:nuclease activity"/>
    <property type="evidence" value="ECO:0007669"/>
    <property type="project" value="UniProtKB-KW"/>
</dbReference>
<dbReference type="GO" id="GO:0046872">
    <property type="term" value="F:metal ion binding"/>
    <property type="evidence" value="ECO:0007669"/>
    <property type="project" value="UniProtKB-KW"/>
</dbReference>
<name>A0A024TM30_9STRA</name>